<evidence type="ECO:0000313" key="4">
    <source>
        <dbReference type="Proteomes" id="UP000589036"/>
    </source>
</evidence>
<organism evidence="3 4">
    <name type="scientific">Spinactinospora alkalitolerans</name>
    <dbReference type="NCBI Taxonomy" id="687207"/>
    <lineage>
        <taxon>Bacteria</taxon>
        <taxon>Bacillati</taxon>
        <taxon>Actinomycetota</taxon>
        <taxon>Actinomycetes</taxon>
        <taxon>Streptosporangiales</taxon>
        <taxon>Nocardiopsidaceae</taxon>
        <taxon>Spinactinospora</taxon>
    </lineage>
</organism>
<accession>A0A852TYG4</accession>
<feature type="region of interest" description="Disordered" evidence="1">
    <location>
        <begin position="52"/>
        <end position="97"/>
    </location>
</feature>
<dbReference type="Proteomes" id="UP000589036">
    <property type="component" value="Unassembled WGS sequence"/>
</dbReference>
<keyword evidence="2" id="KW-0732">Signal</keyword>
<reference evidence="3 4" key="1">
    <citation type="submission" date="2020-07" db="EMBL/GenBank/DDBJ databases">
        <title>Sequencing the genomes of 1000 actinobacteria strains.</title>
        <authorList>
            <person name="Klenk H.-P."/>
        </authorList>
    </citation>
    <scope>NUCLEOTIDE SEQUENCE [LARGE SCALE GENOMIC DNA]</scope>
    <source>
        <strain evidence="3 4">CXB654</strain>
    </source>
</reference>
<dbReference type="EMBL" id="JACCCC010000001">
    <property type="protein sequence ID" value="NYE46870.1"/>
    <property type="molecule type" value="Genomic_DNA"/>
</dbReference>
<evidence type="ECO:0000256" key="1">
    <source>
        <dbReference type="SAM" id="MobiDB-lite"/>
    </source>
</evidence>
<sequence>MRKTLCRIAVVGVAAPALALSVPAAAMADVFYNEHFKAAGHDGAISYEVESGANGDDWNGDRKDGDNGDNGGVFYEKSVEAAGPDGAVSYGVESSAD</sequence>
<keyword evidence="4" id="KW-1185">Reference proteome</keyword>
<feature type="chain" id="PRO_5032766967" evidence="2">
    <location>
        <begin position="29"/>
        <end position="97"/>
    </location>
</feature>
<proteinExistence type="predicted"/>
<gene>
    <name evidence="3" type="ORF">HDA32_001990</name>
</gene>
<dbReference type="AlphaFoldDB" id="A0A852TYG4"/>
<protein>
    <submittedName>
        <fullName evidence="3">Uncharacterized protein</fullName>
    </submittedName>
</protein>
<comment type="caution">
    <text evidence="3">The sequence shown here is derived from an EMBL/GenBank/DDBJ whole genome shotgun (WGS) entry which is preliminary data.</text>
</comment>
<evidence type="ECO:0000313" key="3">
    <source>
        <dbReference type="EMBL" id="NYE46870.1"/>
    </source>
</evidence>
<feature type="signal peptide" evidence="2">
    <location>
        <begin position="1"/>
        <end position="28"/>
    </location>
</feature>
<name>A0A852TYG4_9ACTN</name>
<dbReference type="RefSeq" id="WP_179642906.1">
    <property type="nucleotide sequence ID" value="NZ_BAAAYY010000001.1"/>
</dbReference>
<evidence type="ECO:0000256" key="2">
    <source>
        <dbReference type="SAM" id="SignalP"/>
    </source>
</evidence>